<protein>
    <submittedName>
        <fullName evidence="2">Uncharacterized protein</fullName>
    </submittedName>
</protein>
<evidence type="ECO:0000313" key="2">
    <source>
        <dbReference type="EMBL" id="OEY86902.1"/>
    </source>
</evidence>
<reference evidence="2 3" key="1">
    <citation type="submission" date="2016-09" db="EMBL/GenBank/DDBJ databases">
        <title>Genomic evidence for plant-parasitic nematodes as the earliest Wolbachia hosts.</title>
        <authorList>
            <person name="Brown A.M."/>
            <person name="Wasala S.K."/>
            <person name="Howe D.K."/>
            <person name="Peetz A.B."/>
            <person name="Zasada I.A."/>
            <person name="Denver D.R."/>
        </authorList>
    </citation>
    <scope>NUCLEOTIDE SEQUENCE [LARGE SCALE GENOMIC DNA]</scope>
    <source>
        <strain evidence="3">wPpe</strain>
    </source>
</reference>
<name>A0A1E7QK98_WOLPI</name>
<dbReference type="AlphaFoldDB" id="A0A1E7QK98"/>
<sequence>MMKTKLILKKRLKKLSVMFTISVVALFILYFFVKGTDTNIPNQIKIKEIILGVNNDKCTDE</sequence>
<keyword evidence="1" id="KW-0812">Transmembrane</keyword>
<dbReference type="Proteomes" id="UP000175679">
    <property type="component" value="Unassembled WGS sequence"/>
</dbReference>
<proteinExistence type="predicted"/>
<accession>A0A1E7QK98</accession>
<organism evidence="2 3">
    <name type="scientific">Wolbachia pipientis</name>
    <dbReference type="NCBI Taxonomy" id="955"/>
    <lineage>
        <taxon>Bacteria</taxon>
        <taxon>Pseudomonadati</taxon>
        <taxon>Pseudomonadota</taxon>
        <taxon>Alphaproteobacteria</taxon>
        <taxon>Rickettsiales</taxon>
        <taxon>Anaplasmataceae</taxon>
        <taxon>Wolbachieae</taxon>
        <taxon>Wolbachia</taxon>
    </lineage>
</organism>
<keyword evidence="1" id="KW-0472">Membrane</keyword>
<feature type="transmembrane region" description="Helical" evidence="1">
    <location>
        <begin position="12"/>
        <end position="33"/>
    </location>
</feature>
<gene>
    <name evidence="2" type="ORF">BIY23_00105</name>
</gene>
<keyword evidence="1" id="KW-1133">Transmembrane helix</keyword>
<evidence type="ECO:0000313" key="3">
    <source>
        <dbReference type="Proteomes" id="UP000175679"/>
    </source>
</evidence>
<dbReference type="EMBL" id="MJMG01000001">
    <property type="protein sequence ID" value="OEY86902.1"/>
    <property type="molecule type" value="Genomic_DNA"/>
</dbReference>
<comment type="caution">
    <text evidence="2">The sequence shown here is derived from an EMBL/GenBank/DDBJ whole genome shotgun (WGS) entry which is preliminary data.</text>
</comment>
<keyword evidence="3" id="KW-1185">Reference proteome</keyword>
<evidence type="ECO:0000256" key="1">
    <source>
        <dbReference type="SAM" id="Phobius"/>
    </source>
</evidence>